<evidence type="ECO:0000313" key="3">
    <source>
        <dbReference type="Proteomes" id="UP001501822"/>
    </source>
</evidence>
<evidence type="ECO:0000313" key="2">
    <source>
        <dbReference type="EMBL" id="GAA0341930.1"/>
    </source>
</evidence>
<protein>
    <submittedName>
        <fullName evidence="2">Uncharacterized protein</fullName>
    </submittedName>
</protein>
<sequence length="590" mass="64736">MIQNDLPDAHLPMLTVPQAERLRALVADHLAARRGARPVVEGEAVTQDGHLYPLTTLAQRCRTVPENEWPRLVAAHFTHLEDASQGGEERADLLRHTRLRLLPDGAFPGRVADHFRYARPVAEGLLAALALDSPTSVRILNDNDVARAGLDDLWAAGRANLLDEPVRHAEVRGRSGAPLHALSGDSHFVASKALVLPELARAVTGRELPEAGALVVVPTRHLLAFHPIVDGTAVDAVNDLSEYAVRAYEDETASISPLLYWWHQGRLVCLTVVDHESRSMSVRPPQELLETMKRLRAEQTTSSGSPADGTGEPVRTDEDPARVIEESARAAGELIGRLEQDPGRLGDAFAAALTLAHARCAADPDAAMVETWEAWVTAMQLGSAIFTTTLAREDTVPCRIGDRVLDLPATGPAPYANARAWLDAWWLALICREGDRLATLSRVPLDDLRRAGTEDDYVFHWIDTLQSHWLRRPMDDVVAKLVATMETSHPNVATRTPRDFLDLVDYQPVALFHRLITGDKAAFAGALTEALALHERYWDGPRSGDPRGRVALGPLAMACLAGDWEFPVDTASPYLPKHLAVRSWWGEFPT</sequence>
<proteinExistence type="predicted"/>
<dbReference type="EMBL" id="BAAABM010000029">
    <property type="protein sequence ID" value="GAA0341930.1"/>
    <property type="molecule type" value="Genomic_DNA"/>
</dbReference>
<reference evidence="2 3" key="1">
    <citation type="journal article" date="2019" name="Int. J. Syst. Evol. Microbiol.">
        <title>The Global Catalogue of Microorganisms (GCM) 10K type strain sequencing project: providing services to taxonomists for standard genome sequencing and annotation.</title>
        <authorList>
            <consortium name="The Broad Institute Genomics Platform"/>
            <consortium name="The Broad Institute Genome Sequencing Center for Infectious Disease"/>
            <person name="Wu L."/>
            <person name="Ma J."/>
        </authorList>
    </citation>
    <scope>NUCLEOTIDE SEQUENCE [LARGE SCALE GENOMIC DNA]</scope>
    <source>
        <strain evidence="2 3">JCM 3146</strain>
    </source>
</reference>
<organism evidence="2 3">
    <name type="scientific">Actinoallomurus spadix</name>
    <dbReference type="NCBI Taxonomy" id="79912"/>
    <lineage>
        <taxon>Bacteria</taxon>
        <taxon>Bacillati</taxon>
        <taxon>Actinomycetota</taxon>
        <taxon>Actinomycetes</taxon>
        <taxon>Streptosporangiales</taxon>
        <taxon>Thermomonosporaceae</taxon>
        <taxon>Actinoallomurus</taxon>
    </lineage>
</organism>
<gene>
    <name evidence="2" type="ORF">GCM10010151_34370</name>
</gene>
<dbReference type="InterPro" id="IPR029074">
    <property type="entry name" value="Imm49"/>
</dbReference>
<feature type="region of interest" description="Disordered" evidence="1">
    <location>
        <begin position="296"/>
        <end position="320"/>
    </location>
</feature>
<dbReference type="Proteomes" id="UP001501822">
    <property type="component" value="Unassembled WGS sequence"/>
</dbReference>
<dbReference type="Pfam" id="PF15575">
    <property type="entry name" value="Imm49"/>
    <property type="match status" value="1"/>
</dbReference>
<keyword evidence="3" id="KW-1185">Reference proteome</keyword>
<name>A0ABN0WMH0_9ACTN</name>
<dbReference type="RefSeq" id="WP_252798662.1">
    <property type="nucleotide sequence ID" value="NZ_BAAABM010000029.1"/>
</dbReference>
<comment type="caution">
    <text evidence="2">The sequence shown here is derived from an EMBL/GenBank/DDBJ whole genome shotgun (WGS) entry which is preliminary data.</text>
</comment>
<evidence type="ECO:0000256" key="1">
    <source>
        <dbReference type="SAM" id="MobiDB-lite"/>
    </source>
</evidence>
<accession>A0ABN0WMH0</accession>